<sequence>MTRLERCGYPGFKLSCDNKNQTVLELPFSDDATDGGTGELYKIEDIDNTTAVRVILGTPIAVLWTHHRARSQRAVARKESTLNRKAFTATSTEIYRTITRALREDRGTNEPQGISSMEEEDVG</sequence>
<comment type="subcellular location">
    <subcellularLocation>
        <location evidence="1">Membrane</location>
        <topology evidence="1">Single-pass membrane protein</topology>
    </subcellularLocation>
</comment>
<evidence type="ECO:0000313" key="6">
    <source>
        <dbReference type="Proteomes" id="UP001187471"/>
    </source>
</evidence>
<gene>
    <name evidence="5" type="ORF">RJ640_028607</name>
</gene>
<name>A0AA88UCY3_9ASTE</name>
<evidence type="ECO:0000256" key="2">
    <source>
        <dbReference type="ARBA" id="ARBA00022729"/>
    </source>
</evidence>
<dbReference type="GO" id="GO:0016020">
    <property type="term" value="C:membrane"/>
    <property type="evidence" value="ECO:0007669"/>
    <property type="project" value="UniProtKB-SubCell"/>
</dbReference>
<dbReference type="InterPro" id="IPR025287">
    <property type="entry name" value="WAK_GUB"/>
</dbReference>
<reference evidence="5" key="1">
    <citation type="submission" date="2022-12" db="EMBL/GenBank/DDBJ databases">
        <title>Draft genome assemblies for two species of Escallonia (Escalloniales).</title>
        <authorList>
            <person name="Chanderbali A."/>
            <person name="Dervinis C."/>
            <person name="Anghel I."/>
            <person name="Soltis D."/>
            <person name="Soltis P."/>
            <person name="Zapata F."/>
        </authorList>
    </citation>
    <scope>NUCLEOTIDE SEQUENCE</scope>
    <source>
        <strain evidence="5">UCBG92.1500</strain>
        <tissue evidence="5">Leaf</tissue>
    </source>
</reference>
<dbReference type="Proteomes" id="UP001187471">
    <property type="component" value="Unassembled WGS sequence"/>
</dbReference>
<evidence type="ECO:0000256" key="3">
    <source>
        <dbReference type="SAM" id="MobiDB-lite"/>
    </source>
</evidence>
<keyword evidence="2" id="KW-0732">Signal</keyword>
<protein>
    <recommendedName>
        <fullName evidence="4">Wall-associated receptor kinase galacturonan-binding domain-containing protein</fullName>
    </recommendedName>
</protein>
<keyword evidence="6" id="KW-1185">Reference proteome</keyword>
<dbReference type="EMBL" id="JAVXUO010001984">
    <property type="protein sequence ID" value="KAK2977446.1"/>
    <property type="molecule type" value="Genomic_DNA"/>
</dbReference>
<comment type="caution">
    <text evidence="5">The sequence shown here is derived from an EMBL/GenBank/DDBJ whole genome shotgun (WGS) entry which is preliminary data.</text>
</comment>
<evidence type="ECO:0000313" key="5">
    <source>
        <dbReference type="EMBL" id="KAK2977446.1"/>
    </source>
</evidence>
<dbReference type="AlphaFoldDB" id="A0AA88UCY3"/>
<evidence type="ECO:0000259" key="4">
    <source>
        <dbReference type="Pfam" id="PF13947"/>
    </source>
</evidence>
<organism evidence="5 6">
    <name type="scientific">Escallonia rubra</name>
    <dbReference type="NCBI Taxonomy" id="112253"/>
    <lineage>
        <taxon>Eukaryota</taxon>
        <taxon>Viridiplantae</taxon>
        <taxon>Streptophyta</taxon>
        <taxon>Embryophyta</taxon>
        <taxon>Tracheophyta</taxon>
        <taxon>Spermatophyta</taxon>
        <taxon>Magnoliopsida</taxon>
        <taxon>eudicotyledons</taxon>
        <taxon>Gunneridae</taxon>
        <taxon>Pentapetalae</taxon>
        <taxon>asterids</taxon>
        <taxon>campanulids</taxon>
        <taxon>Escalloniales</taxon>
        <taxon>Escalloniaceae</taxon>
        <taxon>Escallonia</taxon>
    </lineage>
</organism>
<feature type="domain" description="Wall-associated receptor kinase galacturonan-binding" evidence="4">
    <location>
        <begin position="5"/>
        <end position="50"/>
    </location>
</feature>
<evidence type="ECO:0000256" key="1">
    <source>
        <dbReference type="ARBA" id="ARBA00004167"/>
    </source>
</evidence>
<proteinExistence type="predicted"/>
<feature type="region of interest" description="Disordered" evidence="3">
    <location>
        <begin position="101"/>
        <end position="123"/>
    </location>
</feature>
<dbReference type="Pfam" id="PF13947">
    <property type="entry name" value="GUB_WAK_bind"/>
    <property type="match status" value="1"/>
</dbReference>
<dbReference type="GO" id="GO:0030247">
    <property type="term" value="F:polysaccharide binding"/>
    <property type="evidence" value="ECO:0007669"/>
    <property type="project" value="InterPro"/>
</dbReference>
<accession>A0AA88UCY3</accession>